<organism evidence="3 4">
    <name type="scientific">Chlorogloeopsis fritschii PCC 6912</name>
    <dbReference type="NCBI Taxonomy" id="211165"/>
    <lineage>
        <taxon>Bacteria</taxon>
        <taxon>Bacillati</taxon>
        <taxon>Cyanobacteriota</taxon>
        <taxon>Cyanophyceae</taxon>
        <taxon>Nostocales</taxon>
        <taxon>Chlorogloeopsidaceae</taxon>
        <taxon>Chlorogloeopsis</taxon>
    </lineage>
</organism>
<dbReference type="SUPFAM" id="SSF53448">
    <property type="entry name" value="Nucleotide-diphospho-sugar transferases"/>
    <property type="match status" value="1"/>
</dbReference>
<keyword evidence="1" id="KW-1133">Transmembrane helix</keyword>
<evidence type="ECO:0000256" key="1">
    <source>
        <dbReference type="SAM" id="Phobius"/>
    </source>
</evidence>
<feature type="domain" description="Glycosyltransferase 2-like" evidence="2">
    <location>
        <begin position="35"/>
        <end position="144"/>
    </location>
</feature>
<dbReference type="PANTHER" id="PTHR22916:SF3">
    <property type="entry name" value="UDP-GLCNAC:BETAGAL BETA-1,3-N-ACETYLGLUCOSAMINYLTRANSFERASE-LIKE PROTEIN 1"/>
    <property type="match status" value="1"/>
</dbReference>
<keyword evidence="1" id="KW-0472">Membrane</keyword>
<proteinExistence type="predicted"/>
<feature type="transmembrane region" description="Helical" evidence="1">
    <location>
        <begin position="312"/>
        <end position="336"/>
    </location>
</feature>
<dbReference type="RefSeq" id="WP_016872575.1">
    <property type="nucleotide sequence ID" value="NZ_AJLN01000084.1"/>
</dbReference>
<dbReference type="STRING" id="211165.GCA_000317285_03143"/>
<name>A0A3S0Y4C2_CHLFR</name>
<accession>A0A3S0Y4C2</accession>
<evidence type="ECO:0000313" key="3">
    <source>
        <dbReference type="EMBL" id="RUR84987.1"/>
    </source>
</evidence>
<dbReference type="InterPro" id="IPR029044">
    <property type="entry name" value="Nucleotide-diphossugar_trans"/>
</dbReference>
<dbReference type="AlphaFoldDB" id="A0A3S0Y4C2"/>
<dbReference type="OrthoDB" id="508564at2"/>
<dbReference type="CDD" id="cd00761">
    <property type="entry name" value="Glyco_tranf_GTA_type"/>
    <property type="match status" value="1"/>
</dbReference>
<dbReference type="GO" id="GO:0016758">
    <property type="term" value="F:hexosyltransferase activity"/>
    <property type="evidence" value="ECO:0007669"/>
    <property type="project" value="UniProtKB-ARBA"/>
</dbReference>
<dbReference type="PANTHER" id="PTHR22916">
    <property type="entry name" value="GLYCOSYLTRANSFERASE"/>
    <property type="match status" value="1"/>
</dbReference>
<dbReference type="InterPro" id="IPR001173">
    <property type="entry name" value="Glyco_trans_2-like"/>
</dbReference>
<dbReference type="Gene3D" id="3.90.550.10">
    <property type="entry name" value="Spore Coat Polysaccharide Biosynthesis Protein SpsA, Chain A"/>
    <property type="match status" value="1"/>
</dbReference>
<dbReference type="Pfam" id="PF00535">
    <property type="entry name" value="Glycos_transf_2"/>
    <property type="match status" value="1"/>
</dbReference>
<keyword evidence="1" id="KW-0812">Transmembrane</keyword>
<reference evidence="3 4" key="1">
    <citation type="journal article" date="2019" name="Genome Biol. Evol.">
        <title>Day and night: Metabolic profiles and evolutionary relationships of six axenic non-marine cyanobacteria.</title>
        <authorList>
            <person name="Will S.E."/>
            <person name="Henke P."/>
            <person name="Boedeker C."/>
            <person name="Huang S."/>
            <person name="Brinkmann H."/>
            <person name="Rohde M."/>
            <person name="Jarek M."/>
            <person name="Friedl T."/>
            <person name="Seufert S."/>
            <person name="Schumacher M."/>
            <person name="Overmann J."/>
            <person name="Neumann-Schaal M."/>
            <person name="Petersen J."/>
        </authorList>
    </citation>
    <scope>NUCLEOTIDE SEQUENCE [LARGE SCALE GENOMIC DNA]</scope>
    <source>
        <strain evidence="3 4">PCC 6912</strain>
    </source>
</reference>
<comment type="caution">
    <text evidence="3">The sequence shown here is derived from an EMBL/GenBank/DDBJ whole genome shotgun (WGS) entry which is preliminary data.</text>
</comment>
<evidence type="ECO:0000313" key="4">
    <source>
        <dbReference type="Proteomes" id="UP000268857"/>
    </source>
</evidence>
<evidence type="ECO:0000259" key="2">
    <source>
        <dbReference type="Pfam" id="PF00535"/>
    </source>
</evidence>
<protein>
    <recommendedName>
        <fullName evidence="2">Glycosyltransferase 2-like domain-containing protein</fullName>
    </recommendedName>
</protein>
<dbReference type="EMBL" id="RSCJ01000003">
    <property type="protein sequence ID" value="RUR84987.1"/>
    <property type="molecule type" value="Genomic_DNA"/>
</dbReference>
<gene>
    <name evidence="3" type="ORF">PCC6912_11030</name>
</gene>
<keyword evidence="4" id="KW-1185">Reference proteome</keyword>
<sequence length="353" mass="40325">MFSVIEIKVANDAITRFKNNFSANPTTSSMNKLLTIAIPTYNRAELLDRQLTWLEKAIKGFESECEIVISDNCSPDHTQEIIEKWLNKLGNIQVKVNRNSENIGVIKNIAYCINAATGKYVWTISDDDKIDANSISYLSDVLSTEANLSLVILNFSCRHEVSKELIYQRCFLIVNEEVRLDGKSVFEHCIQENRSGVQLMSAQIYKTELVQSALQKWPDGLKNLDLQVYLTGFCAIHGNVKISKDVYLENAFGASHWMLKPKLLFQMQYTYSPEVDLKLMEIGYSEEFCSRLVLQHFFKNNWRVFLGALKRWPIMAIATIIPYLSLVCKSALIIMFPRKRIEAIPESIVSIGN</sequence>
<dbReference type="Proteomes" id="UP000268857">
    <property type="component" value="Unassembled WGS sequence"/>
</dbReference>